<dbReference type="InterPro" id="IPR050557">
    <property type="entry name" value="RTX_toxin/Mannuronan_C5-epim"/>
</dbReference>
<gene>
    <name evidence="3" type="ORF">SAMN04488523_11754</name>
</gene>
<proteinExistence type="predicted"/>
<dbReference type="AlphaFoldDB" id="A0A1I2FTD9"/>
<sequence>MPVYSAASGDPFVINTTQTGRQSDPDIAVLSNGNYVIVWNSPGQDDPNAFSDGVFGRVFTANGLPLGDEFQVNDVTDNFQRAAQVVAGNNGGFTVFWESFVADNRGGIVGRSFASDGSAAGAEFAVNTTTNSIQRSVVATVLNNGSIATAWESQGQDGSQGGIAARITGTGGGGEDDFIVNTTLPLNQTAPAIAALADGSFVVSWTGELPRVGATPQFETYAQRVSAAGALIGDEILVNTTSIGGQFNSDIAAVAGGGFIVTWQSNFLTNRAINAQLYDQNGAPVGGEVLVNTHGSPATDAPSVIGTPDGGYLISWRSGGVHTNPDLPGGHYAQRFDAGGNRVSEEFRISTQINGNPAQARLAVTITGDIIATWQHGGPAGDGNGGIRAQSIVTAGEVTGTNEADFLRGAHLGDRIEGLAGNDTIYGFDGPDTIFGDAGDDLIFTGSGGNFVGGGSGNDVIRGGSGNDTIYGGVGSNDVSGGAGNDLLRMSTGADTVYGGLGDDNIGGGAGNDLIIDGAGTNIIYGGAGSDTVQGGSGTDSIYGGGNGANRLFGNAGNDLVVGGAGNDLIGGGVGNDALYGSTGNDTIYAGDGNDFIGAGAGNDAIIAGVGSNRIYGGAGNDTVYAGVGRDVITGGPGVDHFVFNSAAQIGLGAGRDVITDFTSGVDKINLDLLDAQFNGASGLIGNGQSSFYYYAASGLLIGDSDGDGSADWALEMSGAPSVAVDDFIL</sequence>
<evidence type="ECO:0000313" key="4">
    <source>
        <dbReference type="Proteomes" id="UP000198977"/>
    </source>
</evidence>
<dbReference type="EMBL" id="FOMW01000017">
    <property type="protein sequence ID" value="SFF08575.1"/>
    <property type="molecule type" value="Genomic_DNA"/>
</dbReference>
<name>A0A1I2FTD9_9RHOB</name>
<dbReference type="Proteomes" id="UP000198977">
    <property type="component" value="Unassembled WGS sequence"/>
</dbReference>
<evidence type="ECO:0000256" key="2">
    <source>
        <dbReference type="ARBA" id="ARBA00022525"/>
    </source>
</evidence>
<organism evidence="3 4">
    <name type="scientific">Sulfitobacter brevis</name>
    <dbReference type="NCBI Taxonomy" id="74348"/>
    <lineage>
        <taxon>Bacteria</taxon>
        <taxon>Pseudomonadati</taxon>
        <taxon>Pseudomonadota</taxon>
        <taxon>Alphaproteobacteria</taxon>
        <taxon>Rhodobacterales</taxon>
        <taxon>Roseobacteraceae</taxon>
        <taxon>Sulfitobacter</taxon>
    </lineage>
</organism>
<keyword evidence="2" id="KW-0964">Secreted</keyword>
<dbReference type="Pfam" id="PF00353">
    <property type="entry name" value="HemolysinCabind"/>
    <property type="match status" value="6"/>
</dbReference>
<dbReference type="STRING" id="74348.SAMN04488523_11754"/>
<dbReference type="InterPro" id="IPR011049">
    <property type="entry name" value="Serralysin-like_metalloprot_C"/>
</dbReference>
<reference evidence="3 4" key="1">
    <citation type="submission" date="2016-10" db="EMBL/GenBank/DDBJ databases">
        <authorList>
            <person name="de Groot N.N."/>
        </authorList>
    </citation>
    <scope>NUCLEOTIDE SEQUENCE [LARGE SCALE GENOMIC DNA]</scope>
    <source>
        <strain evidence="3 4">DSM 11443</strain>
    </source>
</reference>
<dbReference type="Gene3D" id="2.150.10.10">
    <property type="entry name" value="Serralysin-like metalloprotease, C-terminal"/>
    <property type="match status" value="5"/>
</dbReference>
<dbReference type="RefSeq" id="WP_093925217.1">
    <property type="nucleotide sequence ID" value="NZ_FOMW01000017.1"/>
</dbReference>
<comment type="subcellular location">
    <subcellularLocation>
        <location evidence="1">Secreted</location>
    </subcellularLocation>
</comment>
<accession>A0A1I2FTD9</accession>
<evidence type="ECO:0000313" key="3">
    <source>
        <dbReference type="EMBL" id="SFF08575.1"/>
    </source>
</evidence>
<dbReference type="SUPFAM" id="SSF51120">
    <property type="entry name" value="beta-Roll"/>
    <property type="match status" value="3"/>
</dbReference>
<dbReference type="GO" id="GO:0005509">
    <property type="term" value="F:calcium ion binding"/>
    <property type="evidence" value="ECO:0007669"/>
    <property type="project" value="InterPro"/>
</dbReference>
<dbReference type="PRINTS" id="PR00313">
    <property type="entry name" value="CABNDNGRPT"/>
</dbReference>
<dbReference type="PANTHER" id="PTHR38340:SF1">
    <property type="entry name" value="S-LAYER PROTEIN"/>
    <property type="match status" value="1"/>
</dbReference>
<keyword evidence="4" id="KW-1185">Reference proteome</keyword>
<dbReference type="InterPro" id="IPR001343">
    <property type="entry name" value="Hemolysn_Ca-bd"/>
</dbReference>
<dbReference type="GO" id="GO:0005576">
    <property type="term" value="C:extracellular region"/>
    <property type="evidence" value="ECO:0007669"/>
    <property type="project" value="UniProtKB-SubCell"/>
</dbReference>
<evidence type="ECO:0000256" key="1">
    <source>
        <dbReference type="ARBA" id="ARBA00004613"/>
    </source>
</evidence>
<dbReference type="OrthoDB" id="7766606at2"/>
<protein>
    <submittedName>
        <fullName evidence="3">Hemolysin-type calcium-binding repeat-containing protein</fullName>
    </submittedName>
</protein>
<dbReference type="PANTHER" id="PTHR38340">
    <property type="entry name" value="S-LAYER PROTEIN"/>
    <property type="match status" value="1"/>
</dbReference>